<evidence type="ECO:0000256" key="5">
    <source>
        <dbReference type="ARBA" id="ARBA00022691"/>
    </source>
</evidence>
<dbReference type="CDD" id="cd11644">
    <property type="entry name" value="Precorrin-6Y-MT"/>
    <property type="match status" value="1"/>
</dbReference>
<sequence>MHRITVISAGPGGRGYITAIALQKAGQCDVIIGTEQQVATAGHTPGQTVYRESSIEGIMQLIERHKGQRVGVLVTGDAGVYSLAQKIIERFGKEAVEEIIPGISSIQVAFARVKEPWLNVQVFSFHGRPFEGLEDILGCDRVAVLCDREHNAKAVLSALTGLGLFDEARNIYVCRDLTMEDERVLEVRSPEDIEGIETGRREIVLLIKTTNANY</sequence>
<keyword evidence="3" id="KW-0489">Methyltransferase</keyword>
<keyword evidence="5" id="KW-0949">S-adenosyl-L-methionine</keyword>
<dbReference type="InterPro" id="IPR012818">
    <property type="entry name" value="CbiE"/>
</dbReference>
<dbReference type="UniPathway" id="UPA00148"/>
<keyword evidence="2" id="KW-0169">Cobalamin biosynthesis</keyword>
<dbReference type="AlphaFoldDB" id="A0A3B1D9N1"/>
<dbReference type="GO" id="GO:0009236">
    <property type="term" value="P:cobalamin biosynthetic process"/>
    <property type="evidence" value="ECO:0007669"/>
    <property type="project" value="UniProtKB-UniPathway"/>
</dbReference>
<dbReference type="InterPro" id="IPR014776">
    <property type="entry name" value="4pyrrole_Mease_sub2"/>
</dbReference>
<dbReference type="GO" id="GO:0008276">
    <property type="term" value="F:protein methyltransferase activity"/>
    <property type="evidence" value="ECO:0007669"/>
    <property type="project" value="InterPro"/>
</dbReference>
<proteinExistence type="predicted"/>
<dbReference type="Pfam" id="PF00590">
    <property type="entry name" value="TP_methylase"/>
    <property type="match status" value="1"/>
</dbReference>
<keyword evidence="4" id="KW-0808">Transferase</keyword>
<dbReference type="GO" id="GO:0032259">
    <property type="term" value="P:methylation"/>
    <property type="evidence" value="ECO:0007669"/>
    <property type="project" value="UniProtKB-KW"/>
</dbReference>
<feature type="domain" description="Tetrapyrrole methylase" evidence="6">
    <location>
        <begin position="3"/>
        <end position="187"/>
    </location>
</feature>
<dbReference type="Gene3D" id="3.40.1010.10">
    <property type="entry name" value="Cobalt-precorrin-4 Transmethylase, Domain 1"/>
    <property type="match status" value="1"/>
</dbReference>
<evidence type="ECO:0000256" key="4">
    <source>
        <dbReference type="ARBA" id="ARBA00022679"/>
    </source>
</evidence>
<dbReference type="InterPro" id="IPR050714">
    <property type="entry name" value="Cobalamin_biosynth_MTase"/>
</dbReference>
<reference evidence="7" key="1">
    <citation type="submission" date="2018-06" db="EMBL/GenBank/DDBJ databases">
        <authorList>
            <person name="Zhirakovskaya E."/>
        </authorList>
    </citation>
    <scope>NUCLEOTIDE SEQUENCE</scope>
</reference>
<dbReference type="InterPro" id="IPR014777">
    <property type="entry name" value="4pyrrole_Mease_sub1"/>
</dbReference>
<evidence type="ECO:0000313" key="7">
    <source>
        <dbReference type="EMBL" id="VAX28475.1"/>
    </source>
</evidence>
<dbReference type="NCBIfam" id="TIGR02467">
    <property type="entry name" value="CbiE"/>
    <property type="match status" value="1"/>
</dbReference>
<evidence type="ECO:0000259" key="6">
    <source>
        <dbReference type="Pfam" id="PF00590"/>
    </source>
</evidence>
<evidence type="ECO:0000256" key="3">
    <source>
        <dbReference type="ARBA" id="ARBA00022603"/>
    </source>
</evidence>
<gene>
    <name evidence="7" type="ORF">MNBD_NITROSPIRAE03-614</name>
</gene>
<dbReference type="PANTHER" id="PTHR43182:SF1">
    <property type="entry name" value="COBALT-PRECORRIN-7 C(5)-METHYLTRANSFERASE"/>
    <property type="match status" value="1"/>
</dbReference>
<dbReference type="EMBL" id="UOGI01000024">
    <property type="protein sequence ID" value="VAX28475.1"/>
    <property type="molecule type" value="Genomic_DNA"/>
</dbReference>
<comment type="pathway">
    <text evidence="1">Cofactor biosynthesis; adenosylcobalamin biosynthesis.</text>
</comment>
<dbReference type="InterPro" id="IPR035996">
    <property type="entry name" value="4pyrrol_Methylase_sf"/>
</dbReference>
<dbReference type="Gene3D" id="3.30.950.10">
    <property type="entry name" value="Methyltransferase, Cobalt-precorrin-4 Transmethylase, Domain 2"/>
    <property type="match status" value="1"/>
</dbReference>
<dbReference type="InterPro" id="IPR000878">
    <property type="entry name" value="4pyrrol_Mease"/>
</dbReference>
<name>A0A3B1D9N1_9ZZZZ</name>
<dbReference type="SUPFAM" id="SSF53790">
    <property type="entry name" value="Tetrapyrrole methylase"/>
    <property type="match status" value="1"/>
</dbReference>
<evidence type="ECO:0000256" key="1">
    <source>
        <dbReference type="ARBA" id="ARBA00004953"/>
    </source>
</evidence>
<accession>A0A3B1D9N1</accession>
<dbReference type="PANTHER" id="PTHR43182">
    <property type="entry name" value="COBALT-PRECORRIN-6B C(15)-METHYLTRANSFERASE (DECARBOXYLATING)"/>
    <property type="match status" value="1"/>
</dbReference>
<evidence type="ECO:0000256" key="2">
    <source>
        <dbReference type="ARBA" id="ARBA00022573"/>
    </source>
</evidence>
<organism evidence="7">
    <name type="scientific">hydrothermal vent metagenome</name>
    <dbReference type="NCBI Taxonomy" id="652676"/>
    <lineage>
        <taxon>unclassified sequences</taxon>
        <taxon>metagenomes</taxon>
        <taxon>ecological metagenomes</taxon>
    </lineage>
</organism>
<protein>
    <recommendedName>
        <fullName evidence="6">Tetrapyrrole methylase domain-containing protein</fullName>
    </recommendedName>
</protein>